<protein>
    <recommendedName>
        <fullName evidence="1">DUF4062 domain-containing protein</fullName>
    </recommendedName>
</protein>
<dbReference type="InterPro" id="IPR025139">
    <property type="entry name" value="DUF4062"/>
</dbReference>
<dbReference type="PATRIC" id="fig|396597.7.peg.5673"/>
<feature type="domain" description="DUF4062" evidence="1">
    <location>
        <begin position="6"/>
        <end position="88"/>
    </location>
</feature>
<dbReference type="Pfam" id="PF13271">
    <property type="entry name" value="DUF4062"/>
    <property type="match status" value="1"/>
</dbReference>
<proteinExistence type="predicted"/>
<reference evidence="2 3" key="1">
    <citation type="submission" date="2008-03" db="EMBL/GenBank/DDBJ databases">
        <title>Sequencing of the draft genome and assembly of Burkholderia ambifaria MEX-5.</title>
        <authorList>
            <consortium name="US DOE Joint Genome Institute (JGI-PGF)"/>
            <person name="Copeland A."/>
            <person name="Lucas S."/>
            <person name="Lapidus A."/>
            <person name="Glavina del Rio T."/>
            <person name="Dalin E."/>
            <person name="Tice H."/>
            <person name="Bruce D."/>
            <person name="Goodwin L."/>
            <person name="Pitluck S."/>
            <person name="Larimer F."/>
            <person name="Land M.L."/>
            <person name="Hauser L."/>
            <person name="Tiedje J."/>
            <person name="Richardson P."/>
        </authorList>
    </citation>
    <scope>NUCLEOTIDE SEQUENCE [LARGE SCALE GENOMIC DNA]</scope>
    <source>
        <strain evidence="2 3">MEX-5</strain>
    </source>
</reference>
<accession>B1T3Q7</accession>
<evidence type="ECO:0000259" key="1">
    <source>
        <dbReference type="Pfam" id="PF13271"/>
    </source>
</evidence>
<dbReference type="EMBL" id="ABLK01000062">
    <property type="protein sequence ID" value="EDT41772.1"/>
    <property type="molecule type" value="Genomic_DNA"/>
</dbReference>
<evidence type="ECO:0000313" key="3">
    <source>
        <dbReference type="Proteomes" id="UP000004814"/>
    </source>
</evidence>
<organism evidence="2 3">
    <name type="scientific">Burkholderia ambifaria MEX-5</name>
    <dbReference type="NCBI Taxonomy" id="396597"/>
    <lineage>
        <taxon>Bacteria</taxon>
        <taxon>Pseudomonadati</taxon>
        <taxon>Pseudomonadota</taxon>
        <taxon>Betaproteobacteria</taxon>
        <taxon>Burkholderiales</taxon>
        <taxon>Burkholderiaceae</taxon>
        <taxon>Burkholderia</taxon>
        <taxon>Burkholderia cepacia complex</taxon>
    </lineage>
</organism>
<gene>
    <name evidence="2" type="ORF">BamMEX5DRAFT_2423</name>
</gene>
<name>B1T3Q7_9BURK</name>
<evidence type="ECO:0000313" key="2">
    <source>
        <dbReference type="EMBL" id="EDT41772.1"/>
    </source>
</evidence>
<dbReference type="AlphaFoldDB" id="B1T3Q7"/>
<comment type="caution">
    <text evidence="2">The sequence shown here is derived from an EMBL/GenBank/DDBJ whole genome shotgun (WGS) entry which is preliminary data.</text>
</comment>
<sequence length="335" mass="36915">MDKKYQVFISSTYIDMKAERQTAVEAILDAGHIPAGMELFSASDKKQIEVIKGWIDRSDIFMLVLGGRYGSVDPDSGKSYIQLEYEHAVATGKPFFALYLTDVAIQKKAAGELGLAAVEQNDTKALNEFRAQVKSRLCSEVEDLKDIRIHVPKAIRDLSAANKLEGWVRASSVPDVSPLISQLASLQAENERLKAMAQTAKAEPALLSGSSGGLSEERLDVSLALRFSYVQESEYAMPETGFDTWKVTYLSVFSLIAAKLLEEPSDSAVQAYLDKVLNQQLIVYEVVHIQEADFQAMKMKFVALGAVELRKIGNALCWTLTENGKGLLMKLHADA</sequence>
<dbReference type="Proteomes" id="UP000004814">
    <property type="component" value="Unassembled WGS sequence"/>
</dbReference>
<dbReference type="RefSeq" id="WP_006758370.1">
    <property type="nucleotide sequence ID" value="NZ_ABLK01000062.1"/>
</dbReference>